<dbReference type="SMART" id="SM00210">
    <property type="entry name" value="TSPN"/>
    <property type="match status" value="1"/>
</dbReference>
<feature type="compositionally biased region" description="Pro residues" evidence="3">
    <location>
        <begin position="445"/>
        <end position="457"/>
    </location>
</feature>
<feature type="region of interest" description="Disordered" evidence="3">
    <location>
        <begin position="317"/>
        <end position="483"/>
    </location>
</feature>
<dbReference type="FunFam" id="2.60.120.200:FF:000039">
    <property type="entry name" value="Collagen XV alpha 1 chain"/>
    <property type="match status" value="1"/>
</dbReference>
<reference evidence="5" key="1">
    <citation type="journal article" date="2023" name="Science">
        <title>Genome structures resolve the early diversification of teleost fishes.</title>
        <authorList>
            <person name="Parey E."/>
            <person name="Louis A."/>
            <person name="Montfort J."/>
            <person name="Bouchez O."/>
            <person name="Roques C."/>
            <person name="Iampietro C."/>
            <person name="Lluch J."/>
            <person name="Castinel A."/>
            <person name="Donnadieu C."/>
            <person name="Desvignes T."/>
            <person name="Floi Bucao C."/>
            <person name="Jouanno E."/>
            <person name="Wen M."/>
            <person name="Mejri S."/>
            <person name="Dirks R."/>
            <person name="Jansen H."/>
            <person name="Henkel C."/>
            <person name="Chen W.J."/>
            <person name="Zahm M."/>
            <person name="Cabau C."/>
            <person name="Klopp C."/>
            <person name="Thompson A.W."/>
            <person name="Robinson-Rechavi M."/>
            <person name="Braasch I."/>
            <person name="Lecointre G."/>
            <person name="Bobe J."/>
            <person name="Postlethwait J.H."/>
            <person name="Berthelot C."/>
            <person name="Roest Crollius H."/>
            <person name="Guiguen Y."/>
        </authorList>
    </citation>
    <scope>NUCLEOTIDE SEQUENCE</scope>
    <source>
        <strain evidence="5">Concon-B</strain>
    </source>
</reference>
<name>A0A9Q1DEX6_CONCO</name>
<evidence type="ECO:0000256" key="2">
    <source>
        <dbReference type="ARBA" id="ARBA00022737"/>
    </source>
</evidence>
<comment type="caution">
    <text evidence="5">The sequence shown here is derived from an EMBL/GenBank/DDBJ whole genome shotgun (WGS) entry which is preliminary data.</text>
</comment>
<evidence type="ECO:0000256" key="3">
    <source>
        <dbReference type="SAM" id="MobiDB-lite"/>
    </source>
</evidence>
<dbReference type="AlphaFoldDB" id="A0A9Q1DEX6"/>
<feature type="region of interest" description="Disordered" evidence="3">
    <location>
        <begin position="238"/>
        <end position="263"/>
    </location>
</feature>
<evidence type="ECO:0000313" key="5">
    <source>
        <dbReference type="EMBL" id="KAJ8268528.1"/>
    </source>
</evidence>
<keyword evidence="2" id="KW-0677">Repeat</keyword>
<proteinExistence type="predicted"/>
<feature type="compositionally biased region" description="Basic and acidic residues" evidence="3">
    <location>
        <begin position="368"/>
        <end position="398"/>
    </location>
</feature>
<dbReference type="OrthoDB" id="10060752at2759"/>
<protein>
    <recommendedName>
        <fullName evidence="4">Thrombospondin-like N-terminal domain-containing protein</fullName>
    </recommendedName>
</protein>
<sequence length="483" mass="52054">MPIKSCLSLTDSCDKIPLEPIGRWRGDFLRGCLNVIAVTSDPAHVERGSQGHLDLTELIGVPLPPSVSFVTGYEGFPAYSFGPNANVGRLTRTFAPDPFFRDFAVIVTARPTAAGGVLFAITDAFQRVVYLGLALSPVEDGTQRIRLLYTEPEGQEEEASFKVPSLADRWSRFTLTVQDDEVRLYMDCEEFHSVSVRRSSRPLSFEPGSGVFVGNAGATGLGKYEGSIQQLVIKPDPRAAEEQCEEDDPYASGDASGDDIPDDRETLDEVKKRVMDIVSSRLEDALSVPPHRKRGPIRDGSWCGGEELNVCSRVRGRKESGELRAPQAPLAPQGTEAPAQAGPGPSALRGPRGHPGPQEPQGGTATLVKREELGTVDREECQDSQDWRENPESKEKRVTGVWGSPDLLGPLDSQAPPAQPGSRVPLDLLAPQGSRAPRGPEDPRSCPPQAPRDPPVPRGETGRKASLADPASRALMVGGGMMD</sequence>
<keyword evidence="1" id="KW-0732">Signal</keyword>
<evidence type="ECO:0000259" key="4">
    <source>
        <dbReference type="SMART" id="SM00210"/>
    </source>
</evidence>
<dbReference type="Gene3D" id="2.60.120.200">
    <property type="match status" value="1"/>
</dbReference>
<dbReference type="InterPro" id="IPR013320">
    <property type="entry name" value="ConA-like_dom_sf"/>
</dbReference>
<feature type="domain" description="Thrombospondin-like N-terminal" evidence="4">
    <location>
        <begin position="52"/>
        <end position="237"/>
    </location>
</feature>
<keyword evidence="6" id="KW-1185">Reference proteome</keyword>
<organism evidence="5 6">
    <name type="scientific">Conger conger</name>
    <name type="common">Conger eel</name>
    <name type="synonym">Muraena conger</name>
    <dbReference type="NCBI Taxonomy" id="82655"/>
    <lineage>
        <taxon>Eukaryota</taxon>
        <taxon>Metazoa</taxon>
        <taxon>Chordata</taxon>
        <taxon>Craniata</taxon>
        <taxon>Vertebrata</taxon>
        <taxon>Euteleostomi</taxon>
        <taxon>Actinopterygii</taxon>
        <taxon>Neopterygii</taxon>
        <taxon>Teleostei</taxon>
        <taxon>Anguilliformes</taxon>
        <taxon>Congridae</taxon>
        <taxon>Conger</taxon>
    </lineage>
</organism>
<evidence type="ECO:0000313" key="6">
    <source>
        <dbReference type="Proteomes" id="UP001152803"/>
    </source>
</evidence>
<dbReference type="InterPro" id="IPR048287">
    <property type="entry name" value="TSPN-like_N"/>
</dbReference>
<accession>A0A9Q1DEX6</accession>
<dbReference type="EMBL" id="JAFJMO010000009">
    <property type="protein sequence ID" value="KAJ8268528.1"/>
    <property type="molecule type" value="Genomic_DNA"/>
</dbReference>
<evidence type="ECO:0000256" key="1">
    <source>
        <dbReference type="ARBA" id="ARBA00022729"/>
    </source>
</evidence>
<dbReference type="Proteomes" id="UP001152803">
    <property type="component" value="Unassembled WGS sequence"/>
</dbReference>
<dbReference type="SUPFAM" id="SSF49899">
    <property type="entry name" value="Concanavalin A-like lectins/glucanases"/>
    <property type="match status" value="1"/>
</dbReference>
<gene>
    <name evidence="5" type="ORF">COCON_G00137000</name>
</gene>